<dbReference type="InterPro" id="IPR000836">
    <property type="entry name" value="PRTase_dom"/>
</dbReference>
<comment type="caution">
    <text evidence="4">The sequence shown here is derived from an EMBL/GenBank/DDBJ whole genome shotgun (WGS) entry which is preliminary data.</text>
</comment>
<keyword evidence="4" id="KW-0328">Glycosyltransferase</keyword>
<dbReference type="AlphaFoldDB" id="A0A0G0BI60"/>
<accession>A0A0G0BI60</accession>
<dbReference type="GO" id="GO:0000287">
    <property type="term" value="F:magnesium ion binding"/>
    <property type="evidence" value="ECO:0007669"/>
    <property type="project" value="TreeGrafter"/>
</dbReference>
<feature type="domain" description="Phosphoribosyltransferase" evidence="3">
    <location>
        <begin position="19"/>
        <end position="171"/>
    </location>
</feature>
<dbReference type="Gene3D" id="3.40.50.2020">
    <property type="match status" value="1"/>
</dbReference>
<dbReference type="PATRIC" id="fig|1618350.3.peg.1051"/>
<dbReference type="PANTHER" id="PTHR43340:SF1">
    <property type="entry name" value="HYPOXANTHINE PHOSPHORIBOSYLTRANSFERASE"/>
    <property type="match status" value="1"/>
</dbReference>
<protein>
    <submittedName>
        <fullName evidence="4">Hypoxanthine phosphoribosyltransferase</fullName>
    </submittedName>
</protein>
<gene>
    <name evidence="4" type="ORF">UR67_C0009G0020</name>
</gene>
<dbReference type="GO" id="GO:0004422">
    <property type="term" value="F:hypoxanthine phosphoribosyltransferase activity"/>
    <property type="evidence" value="ECO:0007669"/>
    <property type="project" value="TreeGrafter"/>
</dbReference>
<organism evidence="4 5">
    <name type="scientific">candidate division CPR3 bacterium GW2011_GWF2_35_18</name>
    <dbReference type="NCBI Taxonomy" id="1618350"/>
    <lineage>
        <taxon>Bacteria</taxon>
        <taxon>Bacteria division CPR3</taxon>
    </lineage>
</organism>
<sequence length="189" mass="20581">MLVNKGVVPDNAALVFSQAQIEERVQELAAAIAKDFPGQRIVLVGVLTGAALFTVDLARALVQCGIHDIRIAFLSVSSYRKGSHRDQVRIDLDLKFSIQDEIVILVEDIIDSGYTLRAILKLLSAKDPKIVKTAVMFAKQGNLAVSSTDAPVDYLGLVLPDNLWGIGYGLDVDEKFRLAPDVWGIPPQV</sequence>
<keyword evidence="4" id="KW-0808">Transferase</keyword>
<reference evidence="4 5" key="1">
    <citation type="journal article" date="2015" name="Nature">
        <title>rRNA introns, odd ribosomes, and small enigmatic genomes across a large radiation of phyla.</title>
        <authorList>
            <person name="Brown C.T."/>
            <person name="Hug L.A."/>
            <person name="Thomas B.C."/>
            <person name="Sharon I."/>
            <person name="Castelle C.J."/>
            <person name="Singh A."/>
            <person name="Wilkins M.J."/>
            <person name="Williams K.H."/>
            <person name="Banfield J.F."/>
        </authorList>
    </citation>
    <scope>NUCLEOTIDE SEQUENCE [LARGE SCALE GENOMIC DNA]</scope>
</reference>
<dbReference type="Pfam" id="PF00156">
    <property type="entry name" value="Pribosyltran"/>
    <property type="match status" value="1"/>
</dbReference>
<comment type="catalytic activity">
    <reaction evidence="2">
        <text>IMP + diphosphate = hypoxanthine + 5-phospho-alpha-D-ribose 1-diphosphate</text>
        <dbReference type="Rhea" id="RHEA:17973"/>
        <dbReference type="ChEBI" id="CHEBI:17368"/>
        <dbReference type="ChEBI" id="CHEBI:33019"/>
        <dbReference type="ChEBI" id="CHEBI:58017"/>
        <dbReference type="ChEBI" id="CHEBI:58053"/>
        <dbReference type="EC" id="2.4.2.8"/>
    </reaction>
    <physiologicalReaction direction="right-to-left" evidence="2">
        <dbReference type="Rhea" id="RHEA:17975"/>
    </physiologicalReaction>
</comment>
<evidence type="ECO:0000313" key="4">
    <source>
        <dbReference type="EMBL" id="KKP69093.1"/>
    </source>
</evidence>
<dbReference type="STRING" id="1618350.UR67_C0009G0020"/>
<dbReference type="GO" id="GO:0006178">
    <property type="term" value="P:guanine salvage"/>
    <property type="evidence" value="ECO:0007669"/>
    <property type="project" value="TreeGrafter"/>
</dbReference>
<dbReference type="GO" id="GO:0005829">
    <property type="term" value="C:cytosol"/>
    <property type="evidence" value="ECO:0007669"/>
    <property type="project" value="TreeGrafter"/>
</dbReference>
<dbReference type="GO" id="GO:0032263">
    <property type="term" value="P:GMP salvage"/>
    <property type="evidence" value="ECO:0007669"/>
    <property type="project" value="TreeGrafter"/>
</dbReference>
<dbReference type="CDD" id="cd06223">
    <property type="entry name" value="PRTases_typeI"/>
    <property type="match status" value="1"/>
</dbReference>
<dbReference type="GO" id="GO:0046100">
    <property type="term" value="P:hypoxanthine metabolic process"/>
    <property type="evidence" value="ECO:0007669"/>
    <property type="project" value="TreeGrafter"/>
</dbReference>
<dbReference type="PANTHER" id="PTHR43340">
    <property type="entry name" value="HYPOXANTHINE-GUANINE PHOSPHORIBOSYLTRANSFERASE"/>
    <property type="match status" value="1"/>
</dbReference>
<evidence type="ECO:0000313" key="5">
    <source>
        <dbReference type="Proteomes" id="UP000034581"/>
    </source>
</evidence>
<evidence type="ECO:0000256" key="2">
    <source>
        <dbReference type="ARBA" id="ARBA00049402"/>
    </source>
</evidence>
<dbReference type="EMBL" id="LBQB01000009">
    <property type="protein sequence ID" value="KKP69093.1"/>
    <property type="molecule type" value="Genomic_DNA"/>
</dbReference>
<proteinExistence type="predicted"/>
<evidence type="ECO:0000256" key="1">
    <source>
        <dbReference type="ARBA" id="ARBA00048811"/>
    </source>
</evidence>
<dbReference type="InterPro" id="IPR050408">
    <property type="entry name" value="HGPRT"/>
</dbReference>
<dbReference type="Proteomes" id="UP000034581">
    <property type="component" value="Unassembled WGS sequence"/>
</dbReference>
<comment type="catalytic activity">
    <reaction evidence="1">
        <text>GMP + diphosphate = guanine + 5-phospho-alpha-D-ribose 1-diphosphate</text>
        <dbReference type="Rhea" id="RHEA:25424"/>
        <dbReference type="ChEBI" id="CHEBI:16235"/>
        <dbReference type="ChEBI" id="CHEBI:33019"/>
        <dbReference type="ChEBI" id="CHEBI:58017"/>
        <dbReference type="ChEBI" id="CHEBI:58115"/>
        <dbReference type="EC" id="2.4.2.8"/>
    </reaction>
    <physiologicalReaction direction="right-to-left" evidence="1">
        <dbReference type="Rhea" id="RHEA:25426"/>
    </physiologicalReaction>
</comment>
<dbReference type="SUPFAM" id="SSF53271">
    <property type="entry name" value="PRTase-like"/>
    <property type="match status" value="1"/>
</dbReference>
<evidence type="ECO:0000259" key="3">
    <source>
        <dbReference type="Pfam" id="PF00156"/>
    </source>
</evidence>
<dbReference type="InterPro" id="IPR029057">
    <property type="entry name" value="PRTase-like"/>
</dbReference>
<dbReference type="GO" id="GO:0032264">
    <property type="term" value="P:IMP salvage"/>
    <property type="evidence" value="ECO:0007669"/>
    <property type="project" value="TreeGrafter"/>
</dbReference>
<name>A0A0G0BI60_UNCC3</name>